<feature type="domain" description="Helicase C-terminal" evidence="13">
    <location>
        <begin position="338"/>
        <end position="496"/>
    </location>
</feature>
<evidence type="ECO:0000256" key="6">
    <source>
        <dbReference type="ARBA" id="ARBA00022801"/>
    </source>
</evidence>
<dbReference type="CDD" id="cd17913">
    <property type="entry name" value="DEXQc_Suv3"/>
    <property type="match status" value="1"/>
</dbReference>
<evidence type="ECO:0000256" key="9">
    <source>
        <dbReference type="ARBA" id="ARBA00022946"/>
    </source>
</evidence>
<evidence type="ECO:0000256" key="3">
    <source>
        <dbReference type="ARBA" id="ARBA00004173"/>
    </source>
</evidence>
<keyword evidence="15" id="KW-1185">Reference proteome</keyword>
<dbReference type="CDD" id="cd18805">
    <property type="entry name" value="SF2_C_suv3"/>
    <property type="match status" value="1"/>
</dbReference>
<dbReference type="Proteomes" id="UP000027586">
    <property type="component" value="Unassembled WGS sequence"/>
</dbReference>
<evidence type="ECO:0000256" key="7">
    <source>
        <dbReference type="ARBA" id="ARBA00022806"/>
    </source>
</evidence>
<dbReference type="GO" id="GO:0003724">
    <property type="term" value="F:RNA helicase activity"/>
    <property type="evidence" value="ECO:0007669"/>
    <property type="project" value="UniProtKB-EC"/>
</dbReference>
<dbReference type="FunFam" id="3.40.50.300:FF:000957">
    <property type="entry name" value="ATP-dependent RNA helicase SUV3L, mitochondrial"/>
    <property type="match status" value="1"/>
</dbReference>
<dbReference type="Gene3D" id="1.20.58.1080">
    <property type="match status" value="1"/>
</dbReference>
<protein>
    <recommendedName>
        <fullName evidence="4">RNA helicase</fullName>
        <ecNumber evidence="4">3.6.4.13</ecNumber>
    </recommendedName>
</protein>
<dbReference type="SUPFAM" id="SSF52540">
    <property type="entry name" value="P-loop containing nucleoside triphosphate hydrolases"/>
    <property type="match status" value="1"/>
</dbReference>
<dbReference type="Gene3D" id="1.20.272.40">
    <property type="match status" value="1"/>
</dbReference>
<dbReference type="Pfam" id="PF12513">
    <property type="entry name" value="SUV3_C"/>
    <property type="match status" value="1"/>
</dbReference>
<dbReference type="STRING" id="1263082.A0A068RJE7"/>
<dbReference type="InterPro" id="IPR041082">
    <property type="entry name" value="Suv3_C_1"/>
</dbReference>
<feature type="compositionally biased region" description="Basic residues" evidence="12">
    <location>
        <begin position="683"/>
        <end position="698"/>
    </location>
</feature>
<dbReference type="EC" id="3.6.4.13" evidence="4"/>
<keyword evidence="8" id="KW-0067">ATP-binding</keyword>
<gene>
    <name evidence="14" type="ORF">LCOR_02019.1</name>
</gene>
<evidence type="ECO:0000259" key="13">
    <source>
        <dbReference type="PROSITE" id="PS51194"/>
    </source>
</evidence>
<dbReference type="InterPro" id="IPR044774">
    <property type="entry name" value="Suv3_DEXQc"/>
</dbReference>
<evidence type="ECO:0000256" key="11">
    <source>
        <dbReference type="ARBA" id="ARBA00047984"/>
    </source>
</evidence>
<keyword evidence="9" id="KW-0809">Transit peptide</keyword>
<dbReference type="GO" id="GO:0005524">
    <property type="term" value="F:ATP binding"/>
    <property type="evidence" value="ECO:0007669"/>
    <property type="project" value="UniProtKB-KW"/>
</dbReference>
<dbReference type="GO" id="GO:0006264">
    <property type="term" value="P:mitochondrial DNA replication"/>
    <property type="evidence" value="ECO:0007669"/>
    <property type="project" value="EnsemblFungi"/>
</dbReference>
<dbReference type="Pfam" id="PF18147">
    <property type="entry name" value="Suv3_C_1"/>
    <property type="match status" value="1"/>
</dbReference>
<comment type="cofactor">
    <cofactor evidence="1">
        <name>Mn(2+)</name>
        <dbReference type="ChEBI" id="CHEBI:29035"/>
    </cofactor>
</comment>
<name>A0A068RJE7_9FUNG</name>
<dbReference type="VEuPathDB" id="FungiDB:LCOR_02019.1"/>
<dbReference type="GO" id="GO:0045025">
    <property type="term" value="C:mitochondrial degradosome"/>
    <property type="evidence" value="ECO:0007669"/>
    <property type="project" value="EnsemblFungi"/>
</dbReference>
<evidence type="ECO:0000256" key="2">
    <source>
        <dbReference type="ARBA" id="ARBA00001946"/>
    </source>
</evidence>
<evidence type="ECO:0000313" key="15">
    <source>
        <dbReference type="Proteomes" id="UP000027586"/>
    </source>
</evidence>
<dbReference type="GO" id="GO:0000372">
    <property type="term" value="P:Group I intron splicing"/>
    <property type="evidence" value="ECO:0007669"/>
    <property type="project" value="EnsemblFungi"/>
</dbReference>
<reference evidence="14" key="1">
    <citation type="submission" date="2013-08" db="EMBL/GenBank/DDBJ databases">
        <title>Gene expansion shapes genome architecture in the human pathogen Lichtheimia corymbifera: an evolutionary genomics analysis in the ancient terrestrial Mucorales (Mucoromycotina).</title>
        <authorList>
            <person name="Schwartze V.U."/>
            <person name="Winter S."/>
            <person name="Shelest E."/>
            <person name="Marcet-Houben M."/>
            <person name="Horn F."/>
            <person name="Wehner S."/>
            <person name="Hoffmann K."/>
            <person name="Riege K."/>
            <person name="Sammeth M."/>
            <person name="Nowrousian M."/>
            <person name="Valiante V."/>
            <person name="Linde J."/>
            <person name="Jacobsen I.D."/>
            <person name="Marz M."/>
            <person name="Brakhage A.A."/>
            <person name="Gabaldon T."/>
            <person name="Bocker S."/>
            <person name="Voigt K."/>
        </authorList>
    </citation>
    <scope>NUCLEOTIDE SEQUENCE [LARGE SCALE GENOMIC DNA]</scope>
    <source>
        <strain evidence="14">FSU 9682</strain>
    </source>
</reference>
<dbReference type="PANTHER" id="PTHR12131:SF1">
    <property type="entry name" value="ATP-DEPENDENT RNA HELICASE SUPV3L1, MITOCHONDRIAL-RELATED"/>
    <property type="match status" value="1"/>
</dbReference>
<evidence type="ECO:0000256" key="8">
    <source>
        <dbReference type="ARBA" id="ARBA00022840"/>
    </source>
</evidence>
<dbReference type="GO" id="GO:0008859">
    <property type="term" value="F:exoribonuclease II activity"/>
    <property type="evidence" value="ECO:0007669"/>
    <property type="project" value="EnsemblFungi"/>
</dbReference>
<dbReference type="Pfam" id="PF22527">
    <property type="entry name" value="DEXQc_Suv3"/>
    <property type="match status" value="1"/>
</dbReference>
<dbReference type="OrthoDB" id="6692397at2759"/>
<keyword evidence="6" id="KW-0378">Hydrolase</keyword>
<evidence type="ECO:0000256" key="4">
    <source>
        <dbReference type="ARBA" id="ARBA00012552"/>
    </source>
</evidence>
<dbReference type="InterPro" id="IPR027417">
    <property type="entry name" value="P-loop_NTPase"/>
</dbReference>
<comment type="catalytic activity">
    <reaction evidence="11">
        <text>ATP + H2O = ADP + phosphate + H(+)</text>
        <dbReference type="Rhea" id="RHEA:13065"/>
        <dbReference type="ChEBI" id="CHEBI:15377"/>
        <dbReference type="ChEBI" id="CHEBI:15378"/>
        <dbReference type="ChEBI" id="CHEBI:30616"/>
        <dbReference type="ChEBI" id="CHEBI:43474"/>
        <dbReference type="ChEBI" id="CHEBI:456216"/>
        <dbReference type="EC" id="3.6.4.13"/>
    </reaction>
</comment>
<evidence type="ECO:0000313" key="14">
    <source>
        <dbReference type="EMBL" id="CDH50303.1"/>
    </source>
</evidence>
<dbReference type="PROSITE" id="PS51194">
    <property type="entry name" value="HELICASE_CTER"/>
    <property type="match status" value="1"/>
</dbReference>
<sequence>MIEQYIFFLQRTTCFVRQSTRPSRVYWHARASLSTTSPACRSLTQKHRGIPALTAARIRTQKPTLSWAKRVLQARLKAFRSNGMLQKKAAGMGIRGKLHKQLSSEFVVEALEGNVEGCNAKAVLEGYNPDEGIASIDRVLLTSFYNYAEPHLPEHIQESLRSLKQVSDLRFPAEWFPEARQMQRKIIMHVGPTNSGKTYHALRRLAEAKSGVYCGPLRLLAHEVFQKMNTGGVECNLLTGEEKREVSPTAALTSSTIEMANVHKPLEVAVIDEIQMIADPQRGWAWTQALLGLPAKEIHLCGEASAVPLVKDICEDLGDHVEVNEYKRLTPVNVVKYTLNNDWTKIRKGDCVVTFSRGHIFDIKQKIELETGLKCAVVYGGLPPELRALQAQTFNDPESPVNVLVASDAIGMGLNLNIKRIVFATVQKFDGKAQRYITFPQLKQIGGRAGRFGTAYASGEITTLNSADLSYVQEAMNSPTQMLTSAGLQPTIDIIELFALQMPNDRFSTLLQRFQDLATVSGTYFLCNLDDTKVLADAIDHISLDLRDRYQLVMAPVPVRKPKCVATFQEMAEKFSQDEPCELEQFVELPEKPARTPKALDDLENSHKIIMLYMWLSLRYPHIFTTAQEQGLELKEKCESLIDTSLQEQNTQKLLHTHHSAPSKRFPDNKHKAARRPRVDRPSKKRRSLEKKHHEIKA</sequence>
<keyword evidence="5" id="KW-0547">Nucleotide-binding</keyword>
<dbReference type="Gene3D" id="3.40.50.300">
    <property type="entry name" value="P-loop containing nucleotide triphosphate hydrolases"/>
    <property type="match status" value="2"/>
</dbReference>
<evidence type="ECO:0000256" key="1">
    <source>
        <dbReference type="ARBA" id="ARBA00001936"/>
    </source>
</evidence>
<evidence type="ECO:0000256" key="12">
    <source>
        <dbReference type="SAM" id="MobiDB-lite"/>
    </source>
</evidence>
<comment type="subcellular location">
    <subcellularLocation>
        <location evidence="3">Mitochondrion</location>
    </subcellularLocation>
</comment>
<evidence type="ECO:0000256" key="5">
    <source>
        <dbReference type="ARBA" id="ARBA00022741"/>
    </source>
</evidence>
<dbReference type="InterPro" id="IPR050699">
    <property type="entry name" value="RNA-DNA_Helicase"/>
</dbReference>
<dbReference type="InterPro" id="IPR001650">
    <property type="entry name" value="Helicase_C-like"/>
</dbReference>
<dbReference type="PANTHER" id="PTHR12131">
    <property type="entry name" value="ATP-DEPENDENT RNA AND DNA HELICASE"/>
    <property type="match status" value="1"/>
</dbReference>
<comment type="cofactor">
    <cofactor evidence="2">
        <name>Mg(2+)</name>
        <dbReference type="ChEBI" id="CHEBI:18420"/>
    </cofactor>
</comment>
<comment type="caution">
    <text evidence="14">The sequence shown here is derived from an EMBL/GenBank/DDBJ whole genome shotgun (WGS) entry which is preliminary data.</text>
</comment>
<dbReference type="GO" id="GO:0090616">
    <property type="term" value="P:mitochondrial mRNA 3'-end processing"/>
    <property type="evidence" value="ECO:0007669"/>
    <property type="project" value="EnsemblFungi"/>
</dbReference>
<dbReference type="AlphaFoldDB" id="A0A068RJE7"/>
<proteinExistence type="predicted"/>
<dbReference type="GO" id="GO:0000957">
    <property type="term" value="P:mitochondrial RNA catabolic process"/>
    <property type="evidence" value="ECO:0007669"/>
    <property type="project" value="EnsemblFungi"/>
</dbReference>
<dbReference type="EMBL" id="CBTN010000006">
    <property type="protein sequence ID" value="CDH50303.1"/>
    <property type="molecule type" value="Genomic_DNA"/>
</dbReference>
<dbReference type="InterPro" id="IPR055206">
    <property type="entry name" value="DEXQc_SUV3"/>
</dbReference>
<feature type="compositionally biased region" description="Basic and acidic residues" evidence="12">
    <location>
        <begin position="665"/>
        <end position="682"/>
    </location>
</feature>
<keyword evidence="7 14" id="KW-0347">Helicase</keyword>
<feature type="region of interest" description="Disordered" evidence="12">
    <location>
        <begin position="653"/>
        <end position="698"/>
    </location>
</feature>
<dbReference type="FunFam" id="3.40.50.300:FF:000269">
    <property type="entry name" value="ATP-dependent RNA helicase SUPV3L1, mitochondrial"/>
    <property type="match status" value="1"/>
</dbReference>
<dbReference type="InterPro" id="IPR022192">
    <property type="entry name" value="SUV3_C"/>
</dbReference>
<accession>A0A068RJE7</accession>
<keyword evidence="10" id="KW-0496">Mitochondrion</keyword>
<dbReference type="SMART" id="SM00490">
    <property type="entry name" value="HELICc"/>
    <property type="match status" value="1"/>
</dbReference>
<organism evidence="14 15">
    <name type="scientific">Lichtheimia corymbifera JMRC:FSU:9682</name>
    <dbReference type="NCBI Taxonomy" id="1263082"/>
    <lineage>
        <taxon>Eukaryota</taxon>
        <taxon>Fungi</taxon>
        <taxon>Fungi incertae sedis</taxon>
        <taxon>Mucoromycota</taxon>
        <taxon>Mucoromycotina</taxon>
        <taxon>Mucoromycetes</taxon>
        <taxon>Mucorales</taxon>
        <taxon>Lichtheimiaceae</taxon>
        <taxon>Lichtheimia</taxon>
    </lineage>
</organism>
<evidence type="ECO:0000256" key="10">
    <source>
        <dbReference type="ARBA" id="ARBA00023128"/>
    </source>
</evidence>
<dbReference type="Pfam" id="PF00271">
    <property type="entry name" value="Helicase_C"/>
    <property type="match status" value="1"/>
</dbReference>